<evidence type="ECO:0000256" key="4">
    <source>
        <dbReference type="HAMAP-Rule" id="MF_03050"/>
    </source>
</evidence>
<dbReference type="InterPro" id="IPR005302">
    <property type="entry name" value="MoCF_Sase_C"/>
</dbReference>
<keyword evidence="2 4" id="KW-0663">Pyridoxal phosphate</keyword>
<dbReference type="Pfam" id="PF03476">
    <property type="entry name" value="MOSC_N"/>
    <property type="match status" value="1"/>
</dbReference>
<dbReference type="GO" id="GO:0006777">
    <property type="term" value="P:Mo-molybdopterin cofactor biosynthetic process"/>
    <property type="evidence" value="ECO:0007669"/>
    <property type="project" value="UniProtKB-UniRule"/>
</dbReference>
<dbReference type="Proteomes" id="UP000595662">
    <property type="component" value="Chromosome 1"/>
</dbReference>
<sequence>MAETTFQGSRHPKYSHGYSADVDIIRDQEYPLLNDTTYLDYAGTTPYAKSMIESFSRDLTSNLFGNPHSMSASSQLSTQRTEDVRVRVLRFLNADPDEFDLVFVANATAGIKLVADSLRDSDHRGFWYGYHIDAHTSLVGVRELAEMGYQCFLSDDEMEAEISNLAGNQSKAPRLLAYPAQSNMNGRRLPIRWCEQVRAATKESGGNVYTLLDAASLVSTAPLDLGPSSSAPDFTVLSFYKTFGFPDLGALIVRKSVARVFERRKYFGGGTVDMVLATGVQWHAKKETSIHERLEDGTLPFHNIIALDAALDTHERLFGSMANISAHTEFLAKQVYDRLSSLAHFNERKVCQIYQSNTSAYGNSHIQGPIVAFNLCNSRGEWVPKTEVEKLATVQNLQIRTGSVCNPGGTASSLGWTGSELRRHYSAGLRCGDHHDVLGGRPTGILRVSVGATTNMKDLDSLINFIEEFYVEKSPPIVALDPLTESSEVAAPHFYVESLAVFPIKSCGAFKIPEGKRWEVKKEGLAWDREWCLIHQGTGAALNQKRYPRMCLIRPSIEIERGVLRITCGAIAAPDQVSLEISLGWEDTSLISKSFCPSSTKKPTTVCGDRISLHAYTSPVVSAFFSDFLGVPCTLARFPTRTNSRFSRVQQTPNTWKHRFRKLIMPGSFPADFPPPAREGGQRQIKLSNESPILIISRSSVNRLNETIKANNKQGSSKTVAADVFRGNIVIAERLAHRGDVEQPYAEDRWSSLRIGPDQLRFDALDACQRCQMVCIDQFTGIRRAEPFSTLAKTRNIDGKVEFGKYSALSPEELAGFDSELPGRRTVMVGDVVMPFYQDY</sequence>
<evidence type="ECO:0000259" key="5">
    <source>
        <dbReference type="PROSITE" id="PS51340"/>
    </source>
</evidence>
<accession>A0A7T7BIY3</accession>
<dbReference type="GO" id="GO:0030170">
    <property type="term" value="F:pyridoxal phosphate binding"/>
    <property type="evidence" value="ECO:0007669"/>
    <property type="project" value="UniProtKB-UniRule"/>
</dbReference>
<comment type="catalytic activity">
    <reaction evidence="4">
        <text>Mo-molybdopterin + L-cysteine + AH2 = thio-Mo-molybdopterin + L-alanine + A + H2O</text>
        <dbReference type="Rhea" id="RHEA:42636"/>
        <dbReference type="ChEBI" id="CHEBI:13193"/>
        <dbReference type="ChEBI" id="CHEBI:15377"/>
        <dbReference type="ChEBI" id="CHEBI:17499"/>
        <dbReference type="ChEBI" id="CHEBI:35235"/>
        <dbReference type="ChEBI" id="CHEBI:57972"/>
        <dbReference type="ChEBI" id="CHEBI:71302"/>
        <dbReference type="ChEBI" id="CHEBI:82685"/>
        <dbReference type="EC" id="2.8.1.9"/>
    </reaction>
</comment>
<evidence type="ECO:0000256" key="1">
    <source>
        <dbReference type="ARBA" id="ARBA00022679"/>
    </source>
</evidence>
<dbReference type="InterPro" id="IPR028886">
    <property type="entry name" value="MoCo_sulfurase"/>
</dbReference>
<dbReference type="EC" id="2.8.1.9" evidence="4"/>
<dbReference type="PANTHER" id="PTHR14237:SF80">
    <property type="entry name" value="MOLYBDENUM COFACTOR SULFURASE"/>
    <property type="match status" value="1"/>
</dbReference>
<dbReference type="PROSITE" id="PS51340">
    <property type="entry name" value="MOSC"/>
    <property type="match status" value="1"/>
</dbReference>
<dbReference type="HAMAP" id="MF_03050">
    <property type="entry name" value="MOCOS"/>
    <property type="match status" value="1"/>
</dbReference>
<comment type="similarity">
    <text evidence="4">Belongs to the class-V pyridoxal-phosphate-dependent aminotransferase family. MOCOS subfamily.</text>
</comment>
<dbReference type="Gene3D" id="3.40.640.10">
    <property type="entry name" value="Type I PLP-dependent aspartate aminotransferase-like (Major domain)"/>
    <property type="match status" value="1"/>
</dbReference>
<dbReference type="Pfam" id="PF00266">
    <property type="entry name" value="Aminotran_5"/>
    <property type="match status" value="1"/>
</dbReference>
<feature type="domain" description="MOSC" evidence="5">
    <location>
        <begin position="668"/>
        <end position="836"/>
    </location>
</feature>
<feature type="active site" evidence="4">
    <location>
        <position position="405"/>
    </location>
</feature>
<dbReference type="GO" id="GO:0030151">
    <property type="term" value="F:molybdenum ion binding"/>
    <property type="evidence" value="ECO:0007669"/>
    <property type="project" value="UniProtKB-UniRule"/>
</dbReference>
<proteinExistence type="inferred from homology"/>
<evidence type="ECO:0000313" key="7">
    <source>
        <dbReference type="Proteomes" id="UP000595662"/>
    </source>
</evidence>
<evidence type="ECO:0000256" key="2">
    <source>
        <dbReference type="ARBA" id="ARBA00022898"/>
    </source>
</evidence>
<comment type="cofactor">
    <cofactor evidence="4">
        <name>pyridoxal 5'-phosphate</name>
        <dbReference type="ChEBI" id="CHEBI:597326"/>
    </cofactor>
</comment>
<keyword evidence="1 4" id="KW-0808">Transferase</keyword>
<evidence type="ECO:0000256" key="3">
    <source>
        <dbReference type="ARBA" id="ARBA00023150"/>
    </source>
</evidence>
<dbReference type="Pfam" id="PF03473">
    <property type="entry name" value="MOSC"/>
    <property type="match status" value="1"/>
</dbReference>
<evidence type="ECO:0000313" key="6">
    <source>
        <dbReference type="EMBL" id="QQK41331.1"/>
    </source>
</evidence>
<dbReference type="SUPFAM" id="SSF141673">
    <property type="entry name" value="MOSC N-terminal domain-like"/>
    <property type="match status" value="1"/>
</dbReference>
<gene>
    <name evidence="4" type="primary">hxB</name>
    <name evidence="6" type="ORF">Pdw03_4185</name>
</gene>
<dbReference type="GO" id="GO:0016829">
    <property type="term" value="F:lyase activity"/>
    <property type="evidence" value="ECO:0007669"/>
    <property type="project" value="UniProtKB-UniRule"/>
</dbReference>
<comment type="function">
    <text evidence="4">Sulfurates the molybdenum cofactor. Sulfation of molybdenum is essential for xanthine dehydrogenase (XDH) and aldehyde oxidase (ADO) enzymes in which molybdenum cofactor is liganded by 1 oxygen and 1 sulfur atom in active form.</text>
</comment>
<protein>
    <recommendedName>
        <fullName evidence="4">Molybdenum cofactor sulfurase</fullName>
        <shortName evidence="4">MCS</shortName>
        <shortName evidence="4">MOS</shortName>
        <shortName evidence="4">MoCo sulfurase</shortName>
        <ecNumber evidence="4">2.8.1.9</ecNumber>
    </recommendedName>
    <alternativeName>
        <fullName evidence="4">Molybdenum cofactor sulfurtransferase</fullName>
    </alternativeName>
</protein>
<keyword evidence="3 4" id="KW-0501">Molybdenum cofactor biosynthesis</keyword>
<dbReference type="EMBL" id="CP060774">
    <property type="protein sequence ID" value="QQK41331.1"/>
    <property type="molecule type" value="Genomic_DNA"/>
</dbReference>
<name>A0A7T7BIY3_PENDI</name>
<dbReference type="InterPro" id="IPR000192">
    <property type="entry name" value="Aminotrans_V_dom"/>
</dbReference>
<dbReference type="GO" id="GO:0008265">
    <property type="term" value="F:molybdenum cofactor sulfurtransferase activity"/>
    <property type="evidence" value="ECO:0007669"/>
    <property type="project" value="UniProtKB-UniRule"/>
</dbReference>
<organism evidence="6 7">
    <name type="scientific">Penicillium digitatum</name>
    <name type="common">Green mold</name>
    <dbReference type="NCBI Taxonomy" id="36651"/>
    <lineage>
        <taxon>Eukaryota</taxon>
        <taxon>Fungi</taxon>
        <taxon>Dikarya</taxon>
        <taxon>Ascomycota</taxon>
        <taxon>Pezizomycotina</taxon>
        <taxon>Eurotiomycetes</taxon>
        <taxon>Eurotiomycetidae</taxon>
        <taxon>Eurotiales</taxon>
        <taxon>Aspergillaceae</taxon>
        <taxon>Penicillium</taxon>
    </lineage>
</organism>
<dbReference type="InterPro" id="IPR015421">
    <property type="entry name" value="PyrdxlP-dep_Trfase_major"/>
</dbReference>
<dbReference type="SUPFAM" id="SSF53383">
    <property type="entry name" value="PLP-dependent transferases"/>
    <property type="match status" value="1"/>
</dbReference>
<dbReference type="InterPro" id="IPR005303">
    <property type="entry name" value="MOCOS_middle"/>
</dbReference>
<dbReference type="PANTHER" id="PTHR14237">
    <property type="entry name" value="MOLYBDOPTERIN COFACTOR SULFURASE MOSC"/>
    <property type="match status" value="1"/>
</dbReference>
<reference evidence="6 7" key="1">
    <citation type="submission" date="2020-08" db="EMBL/GenBank/DDBJ databases">
        <title>The completed genome sequence of the pathogenic ascomycete fungus Penicillium digitatum.</title>
        <authorList>
            <person name="Wang M."/>
        </authorList>
    </citation>
    <scope>NUCLEOTIDE SEQUENCE [LARGE SCALE GENOMIC DNA]</scope>
    <source>
        <strain evidence="6 7">PdW03</strain>
    </source>
</reference>
<dbReference type="VEuPathDB" id="FungiDB:PDIP_72590"/>
<dbReference type="InterPro" id="IPR015424">
    <property type="entry name" value="PyrdxlP-dep_Trfase"/>
</dbReference>
<dbReference type="KEGG" id="pdp:PDIP_72590"/>
<dbReference type="AlphaFoldDB" id="A0A7T7BIY3"/>
<feature type="modified residue" description="N6-(pyridoxal phosphate)lysine" evidence="4">
    <location>
        <position position="241"/>
    </location>
</feature>